<dbReference type="AlphaFoldDB" id="A0A1G7XIE9"/>
<dbReference type="RefSeq" id="WP_093368206.1">
    <property type="nucleotide sequence ID" value="NZ_FNCW01000008.1"/>
</dbReference>
<dbReference type="STRING" id="470826.SAMN04488027_108133"/>
<dbReference type="GO" id="GO:0016747">
    <property type="term" value="F:acyltransferase activity, transferring groups other than amino-acyl groups"/>
    <property type="evidence" value="ECO:0007669"/>
    <property type="project" value="InterPro"/>
</dbReference>
<dbReference type="InterPro" id="IPR000182">
    <property type="entry name" value="GNAT_dom"/>
</dbReference>
<dbReference type="InterPro" id="IPR016181">
    <property type="entry name" value="Acyl_CoA_acyltransferase"/>
</dbReference>
<evidence type="ECO:0000313" key="3">
    <source>
        <dbReference type="Proteomes" id="UP000199296"/>
    </source>
</evidence>
<dbReference type="Pfam" id="PF00583">
    <property type="entry name" value="Acetyltransf_1"/>
    <property type="match status" value="1"/>
</dbReference>
<dbReference type="EMBL" id="FNCW01000008">
    <property type="protein sequence ID" value="SDG83914.1"/>
    <property type="molecule type" value="Genomic_DNA"/>
</dbReference>
<organism evidence="2 3">
    <name type="scientific">Psychroflexus sediminis</name>
    <dbReference type="NCBI Taxonomy" id="470826"/>
    <lineage>
        <taxon>Bacteria</taxon>
        <taxon>Pseudomonadati</taxon>
        <taxon>Bacteroidota</taxon>
        <taxon>Flavobacteriia</taxon>
        <taxon>Flavobacteriales</taxon>
        <taxon>Flavobacteriaceae</taxon>
        <taxon>Psychroflexus</taxon>
    </lineage>
</organism>
<evidence type="ECO:0000259" key="1">
    <source>
        <dbReference type="PROSITE" id="PS51186"/>
    </source>
</evidence>
<sequence length="172" mass="19706">MSILIKALSSSEVNSLADLSVKTFVESHGHSAKPADIQKYTQTHFNTETLSEALLNPRIFFSKIYVDNQLAGYSKLILNESHPATELSPVAKFERLYLLKDFYGLGLGEELLRHNLDLAKSQDQKALWLFVWTENEKGLKFYQKNEFKVIGQHDFKISDKHSNPNYVMLKVI</sequence>
<dbReference type="SUPFAM" id="SSF55729">
    <property type="entry name" value="Acyl-CoA N-acyltransferases (Nat)"/>
    <property type="match status" value="1"/>
</dbReference>
<accession>A0A1G7XIE9</accession>
<dbReference type="Gene3D" id="3.40.630.30">
    <property type="match status" value="1"/>
</dbReference>
<dbReference type="CDD" id="cd04301">
    <property type="entry name" value="NAT_SF"/>
    <property type="match status" value="1"/>
</dbReference>
<name>A0A1G7XIE9_9FLAO</name>
<keyword evidence="3" id="KW-1185">Reference proteome</keyword>
<dbReference type="Proteomes" id="UP000199296">
    <property type="component" value="Unassembled WGS sequence"/>
</dbReference>
<evidence type="ECO:0000313" key="2">
    <source>
        <dbReference type="EMBL" id="SDG83914.1"/>
    </source>
</evidence>
<reference evidence="2 3" key="1">
    <citation type="submission" date="2016-10" db="EMBL/GenBank/DDBJ databases">
        <authorList>
            <person name="de Groot N.N."/>
        </authorList>
    </citation>
    <scope>NUCLEOTIDE SEQUENCE [LARGE SCALE GENOMIC DNA]</scope>
    <source>
        <strain evidence="2 3">DSM 19803</strain>
    </source>
</reference>
<keyword evidence="2" id="KW-0808">Transferase</keyword>
<feature type="domain" description="N-acetyltransferase" evidence="1">
    <location>
        <begin position="3"/>
        <end position="172"/>
    </location>
</feature>
<proteinExistence type="predicted"/>
<protein>
    <submittedName>
        <fullName evidence="2">Acetyltransferase (GNAT) family protein</fullName>
    </submittedName>
</protein>
<dbReference type="PROSITE" id="PS51186">
    <property type="entry name" value="GNAT"/>
    <property type="match status" value="1"/>
</dbReference>
<dbReference type="OrthoDB" id="7205533at2"/>
<gene>
    <name evidence="2" type="ORF">SAMN04488027_108133</name>
</gene>